<accession>A0A849SE34</accession>
<dbReference type="CDD" id="cd17932">
    <property type="entry name" value="DEXQc_UvrD"/>
    <property type="match status" value="1"/>
</dbReference>
<dbReference type="InterPro" id="IPR014016">
    <property type="entry name" value="UvrD-like_ATP-bd"/>
</dbReference>
<evidence type="ECO:0000256" key="8">
    <source>
        <dbReference type="ARBA" id="ARBA00034617"/>
    </source>
</evidence>
<gene>
    <name evidence="14" type="ORF">HOP12_07385</name>
</gene>
<comment type="catalytic activity">
    <reaction evidence="10">
        <text>ATP + H2O = ADP + phosphate + H(+)</text>
        <dbReference type="Rhea" id="RHEA:13065"/>
        <dbReference type="ChEBI" id="CHEBI:15377"/>
        <dbReference type="ChEBI" id="CHEBI:15378"/>
        <dbReference type="ChEBI" id="CHEBI:30616"/>
        <dbReference type="ChEBI" id="CHEBI:43474"/>
        <dbReference type="ChEBI" id="CHEBI:456216"/>
        <dbReference type="EC" id="5.6.2.4"/>
    </reaction>
</comment>
<name>A0A849SE34_UNCEI</name>
<dbReference type="PANTHER" id="PTHR11070:SF2">
    <property type="entry name" value="ATP-DEPENDENT DNA HELICASE SRS2"/>
    <property type="match status" value="1"/>
</dbReference>
<dbReference type="GO" id="GO:0005829">
    <property type="term" value="C:cytosol"/>
    <property type="evidence" value="ECO:0007669"/>
    <property type="project" value="TreeGrafter"/>
</dbReference>
<dbReference type="PANTHER" id="PTHR11070">
    <property type="entry name" value="UVRD / RECB / PCRA DNA HELICASE FAMILY MEMBER"/>
    <property type="match status" value="1"/>
</dbReference>
<dbReference type="InterPro" id="IPR027417">
    <property type="entry name" value="P-loop_NTPase"/>
</dbReference>
<evidence type="ECO:0000256" key="5">
    <source>
        <dbReference type="ARBA" id="ARBA00022840"/>
    </source>
</evidence>
<evidence type="ECO:0000259" key="13">
    <source>
        <dbReference type="PROSITE" id="PS51217"/>
    </source>
</evidence>
<evidence type="ECO:0000256" key="3">
    <source>
        <dbReference type="ARBA" id="ARBA00022801"/>
    </source>
</evidence>
<dbReference type="InterPro" id="IPR014017">
    <property type="entry name" value="DNA_helicase_UvrD-like_C"/>
</dbReference>
<comment type="caution">
    <text evidence="14">The sequence shown here is derived from an EMBL/GenBank/DDBJ whole genome shotgun (WGS) entry which is preliminary data.</text>
</comment>
<dbReference type="Pfam" id="PF13361">
    <property type="entry name" value="UvrD_C"/>
    <property type="match status" value="1"/>
</dbReference>
<keyword evidence="7" id="KW-0413">Isomerase</keyword>
<sequence>MSLFDASISQAGVALNDAQRAAVEHPGGPLLVIAGAGSGKTRVLTARVDRLITLGVAPRRILAFTFTNRAAREMKERIARAAGAEAAAVWVGTFHATGARILRREAARLAVLKPGFARDFTIYDRQDQEGLVGEVLKALELPEGAYRVGDVLRRISDSKNALVSPAEAMAAAVTPFEQQIARAFEAYQNGLRARGAFDFDDLIVETVRLLRDDPVTTERYRALFEHVLVDEYQDTNHAQFRLVEALAAGHGNLFVVGDDDQSIYGWRGADLANVLEFDRAFPGAAVVRLEQNYRSTGNILRAANTVIANNRSRRGKTLWCDREAGTPLRFALLRDEADEARWVADAVIERVRRGRPLTELAVLYRTNAQSRALETELAMRGVHYEIVGGVAFYQRREV</sequence>
<protein>
    <recommendedName>
        <fullName evidence="9">DNA 3'-5' helicase</fullName>
        <ecNumber evidence="9">5.6.2.4</ecNumber>
    </recommendedName>
</protein>
<dbReference type="GO" id="GO:0005524">
    <property type="term" value="F:ATP binding"/>
    <property type="evidence" value="ECO:0007669"/>
    <property type="project" value="UniProtKB-UniRule"/>
</dbReference>
<evidence type="ECO:0000256" key="2">
    <source>
        <dbReference type="ARBA" id="ARBA00022741"/>
    </source>
</evidence>
<evidence type="ECO:0000256" key="6">
    <source>
        <dbReference type="ARBA" id="ARBA00023125"/>
    </source>
</evidence>
<dbReference type="GO" id="GO:0000725">
    <property type="term" value="P:recombinational repair"/>
    <property type="evidence" value="ECO:0007669"/>
    <property type="project" value="TreeGrafter"/>
</dbReference>
<dbReference type="GO" id="GO:0043138">
    <property type="term" value="F:3'-5' DNA helicase activity"/>
    <property type="evidence" value="ECO:0007669"/>
    <property type="project" value="UniProtKB-EC"/>
</dbReference>
<keyword evidence="4 11" id="KW-0347">Helicase</keyword>
<dbReference type="PROSITE" id="PS51217">
    <property type="entry name" value="UVRD_HELICASE_CTER"/>
    <property type="match status" value="1"/>
</dbReference>
<proteinExistence type="inferred from homology"/>
<dbReference type="AlphaFoldDB" id="A0A849SE34"/>
<feature type="domain" description="UvrD-like helicase C-terminal" evidence="13">
    <location>
        <begin position="297"/>
        <end position="398"/>
    </location>
</feature>
<dbReference type="Proteomes" id="UP000580839">
    <property type="component" value="Unassembled WGS sequence"/>
</dbReference>
<keyword evidence="6" id="KW-0238">DNA-binding</keyword>
<evidence type="ECO:0000256" key="11">
    <source>
        <dbReference type="PROSITE-ProRule" id="PRU00560"/>
    </source>
</evidence>
<feature type="binding site" evidence="11">
    <location>
        <begin position="34"/>
        <end position="41"/>
    </location>
    <ligand>
        <name>ATP</name>
        <dbReference type="ChEBI" id="CHEBI:30616"/>
    </ligand>
</feature>
<feature type="domain" description="UvrD-like helicase ATP-binding" evidence="12">
    <location>
        <begin position="13"/>
        <end position="296"/>
    </location>
</feature>
<evidence type="ECO:0000256" key="10">
    <source>
        <dbReference type="ARBA" id="ARBA00048988"/>
    </source>
</evidence>
<evidence type="ECO:0000256" key="9">
    <source>
        <dbReference type="ARBA" id="ARBA00034808"/>
    </source>
</evidence>
<dbReference type="Gene3D" id="1.10.10.160">
    <property type="match status" value="1"/>
</dbReference>
<organism evidence="14 15">
    <name type="scientific">Eiseniibacteriota bacterium</name>
    <dbReference type="NCBI Taxonomy" id="2212470"/>
    <lineage>
        <taxon>Bacteria</taxon>
        <taxon>Candidatus Eiseniibacteriota</taxon>
    </lineage>
</organism>
<dbReference type="PROSITE" id="PS51198">
    <property type="entry name" value="UVRD_HELICASE_ATP_BIND"/>
    <property type="match status" value="1"/>
</dbReference>
<dbReference type="SUPFAM" id="SSF52540">
    <property type="entry name" value="P-loop containing nucleoside triphosphate hydrolases"/>
    <property type="match status" value="1"/>
</dbReference>
<keyword evidence="3 11" id="KW-0378">Hydrolase</keyword>
<dbReference type="GO" id="GO:0016787">
    <property type="term" value="F:hydrolase activity"/>
    <property type="evidence" value="ECO:0007669"/>
    <property type="project" value="UniProtKB-UniRule"/>
</dbReference>
<comment type="catalytic activity">
    <reaction evidence="8">
        <text>Couples ATP hydrolysis with the unwinding of duplex DNA by translocating in the 3'-5' direction.</text>
        <dbReference type="EC" id="5.6.2.4"/>
    </reaction>
</comment>
<feature type="non-terminal residue" evidence="14">
    <location>
        <position position="398"/>
    </location>
</feature>
<dbReference type="EMBL" id="JABFRW010000085">
    <property type="protein sequence ID" value="NOT33978.1"/>
    <property type="molecule type" value="Genomic_DNA"/>
</dbReference>
<keyword evidence="2 11" id="KW-0547">Nucleotide-binding</keyword>
<evidence type="ECO:0000313" key="15">
    <source>
        <dbReference type="Proteomes" id="UP000580839"/>
    </source>
</evidence>
<comment type="similarity">
    <text evidence="1">Belongs to the helicase family. UvrD subfamily.</text>
</comment>
<dbReference type="Pfam" id="PF00580">
    <property type="entry name" value="UvrD-helicase"/>
    <property type="match status" value="1"/>
</dbReference>
<evidence type="ECO:0000259" key="12">
    <source>
        <dbReference type="PROSITE" id="PS51198"/>
    </source>
</evidence>
<dbReference type="Gene3D" id="3.40.50.300">
    <property type="entry name" value="P-loop containing nucleotide triphosphate hydrolases"/>
    <property type="match status" value="2"/>
</dbReference>
<dbReference type="InterPro" id="IPR013986">
    <property type="entry name" value="DExx_box_DNA_helicase_dom_sf"/>
</dbReference>
<evidence type="ECO:0000256" key="4">
    <source>
        <dbReference type="ARBA" id="ARBA00022806"/>
    </source>
</evidence>
<dbReference type="EC" id="5.6.2.4" evidence="9"/>
<reference evidence="14 15" key="1">
    <citation type="submission" date="2020-04" db="EMBL/GenBank/DDBJ databases">
        <title>Metagenomic profiling of ammonia- and methane-oxidizing microorganisms in a Dutch drinking water treatment plant.</title>
        <authorList>
            <person name="Poghosyan L."/>
            <person name="Leucker S."/>
        </authorList>
    </citation>
    <scope>NUCLEOTIDE SEQUENCE [LARGE SCALE GENOMIC DNA]</scope>
    <source>
        <strain evidence="14">S-RSF-IL-03</strain>
    </source>
</reference>
<dbReference type="InterPro" id="IPR000212">
    <property type="entry name" value="DNA_helicase_UvrD/REP"/>
</dbReference>
<dbReference type="GO" id="GO:0003677">
    <property type="term" value="F:DNA binding"/>
    <property type="evidence" value="ECO:0007669"/>
    <property type="project" value="UniProtKB-KW"/>
</dbReference>
<keyword evidence="5 11" id="KW-0067">ATP-binding</keyword>
<evidence type="ECO:0000313" key="14">
    <source>
        <dbReference type="EMBL" id="NOT33978.1"/>
    </source>
</evidence>
<evidence type="ECO:0000256" key="7">
    <source>
        <dbReference type="ARBA" id="ARBA00023235"/>
    </source>
</evidence>
<evidence type="ECO:0000256" key="1">
    <source>
        <dbReference type="ARBA" id="ARBA00009922"/>
    </source>
</evidence>